<dbReference type="GeneID" id="97392539"/>
<reference evidence="2 4" key="1">
    <citation type="submission" date="2015-09" db="EMBL/GenBank/DDBJ databases">
        <authorList>
            <consortium name="Pathogen Informatics"/>
        </authorList>
    </citation>
    <scope>NUCLEOTIDE SEQUENCE [LARGE SCALE GENOMIC DNA]</scope>
    <source>
        <strain evidence="2 4">2789STDY5608891</strain>
    </source>
</reference>
<keyword evidence="2" id="KW-0167">Capsid protein</keyword>
<dbReference type="PANTHER" id="PTHR39179:SF3">
    <property type="entry name" value="COTS-RELATED PROTEIN"/>
    <property type="match status" value="1"/>
</dbReference>
<evidence type="ECO:0000313" key="2">
    <source>
        <dbReference type="EMBL" id="CUN21540.1"/>
    </source>
</evidence>
<evidence type="ECO:0000313" key="3">
    <source>
        <dbReference type="EMBL" id="MSD15478.1"/>
    </source>
</evidence>
<dbReference type="AlphaFoldDB" id="A0A173V4C1"/>
<dbReference type="GO" id="GO:0016740">
    <property type="term" value="F:transferase activity"/>
    <property type="evidence" value="ECO:0007669"/>
    <property type="project" value="UniProtKB-KW"/>
</dbReference>
<dbReference type="InterPro" id="IPR047175">
    <property type="entry name" value="CotS-like"/>
</dbReference>
<dbReference type="RefSeq" id="WP_022035935.1">
    <property type="nucleotide sequence ID" value="NZ_CAXUGT010000013.1"/>
</dbReference>
<dbReference type="Proteomes" id="UP000431304">
    <property type="component" value="Unassembled WGS sequence"/>
</dbReference>
<dbReference type="InterPro" id="IPR002575">
    <property type="entry name" value="Aminoglycoside_PTrfase"/>
</dbReference>
<dbReference type="SUPFAM" id="SSF56112">
    <property type="entry name" value="Protein kinase-like (PK-like)"/>
    <property type="match status" value="1"/>
</dbReference>
<organism evidence="2 4">
    <name type="scientific">Eubacterium ramulus</name>
    <dbReference type="NCBI Taxonomy" id="39490"/>
    <lineage>
        <taxon>Bacteria</taxon>
        <taxon>Bacillati</taxon>
        <taxon>Bacillota</taxon>
        <taxon>Clostridia</taxon>
        <taxon>Eubacteriales</taxon>
        <taxon>Eubacteriaceae</taxon>
        <taxon>Eubacterium</taxon>
    </lineage>
</organism>
<dbReference type="STRING" id="39490.ERS852448_02471"/>
<dbReference type="EMBL" id="CYYA01000020">
    <property type="protein sequence ID" value="CUN21540.1"/>
    <property type="molecule type" value="Genomic_DNA"/>
</dbReference>
<dbReference type="EMBL" id="WKRA01000006">
    <property type="protein sequence ID" value="MSD15478.1"/>
    <property type="molecule type" value="Genomic_DNA"/>
</dbReference>
<evidence type="ECO:0000313" key="5">
    <source>
        <dbReference type="Proteomes" id="UP000431304"/>
    </source>
</evidence>
<dbReference type="PANTHER" id="PTHR39179">
    <property type="entry name" value="SPORE COAT PROTEIN I"/>
    <property type="match status" value="1"/>
</dbReference>
<dbReference type="Proteomes" id="UP000095492">
    <property type="component" value="Unassembled WGS sequence"/>
</dbReference>
<gene>
    <name evidence="2" type="primary">cotS</name>
    <name evidence="2" type="ORF">ERS852448_02471</name>
    <name evidence="3" type="ORF">GKE72_05225</name>
</gene>
<dbReference type="Pfam" id="PF01636">
    <property type="entry name" value="APH"/>
    <property type="match status" value="1"/>
</dbReference>
<evidence type="ECO:0000259" key="1">
    <source>
        <dbReference type="Pfam" id="PF01636"/>
    </source>
</evidence>
<keyword evidence="3" id="KW-0808">Transferase</keyword>
<evidence type="ECO:0000313" key="4">
    <source>
        <dbReference type="Proteomes" id="UP000095492"/>
    </source>
</evidence>
<keyword evidence="2" id="KW-0946">Virion</keyword>
<proteinExistence type="predicted"/>
<dbReference type="Gene3D" id="3.90.1200.10">
    <property type="match status" value="1"/>
</dbReference>
<reference evidence="3 5" key="2">
    <citation type="journal article" date="2019" name="Nat. Med.">
        <title>A library of human gut bacterial isolates paired with longitudinal multiomics data enables mechanistic microbiome research.</title>
        <authorList>
            <person name="Poyet M."/>
            <person name="Groussin M."/>
            <person name="Gibbons S.M."/>
            <person name="Avila-Pacheco J."/>
            <person name="Jiang X."/>
            <person name="Kearney S.M."/>
            <person name="Perrotta A.R."/>
            <person name="Berdy B."/>
            <person name="Zhao S."/>
            <person name="Lieberman T.D."/>
            <person name="Swanson P.K."/>
            <person name="Smith M."/>
            <person name="Roesemann S."/>
            <person name="Alexander J.E."/>
            <person name="Rich S.A."/>
            <person name="Livny J."/>
            <person name="Vlamakis H."/>
            <person name="Clish C."/>
            <person name="Bullock K."/>
            <person name="Deik A."/>
            <person name="Scott J."/>
            <person name="Pierce K.A."/>
            <person name="Xavier R.J."/>
            <person name="Alm E.J."/>
        </authorList>
    </citation>
    <scope>NUCLEOTIDE SEQUENCE [LARGE SCALE GENOMIC DNA]</scope>
    <source>
        <strain evidence="3 5">BIOML-A3</strain>
    </source>
</reference>
<dbReference type="InterPro" id="IPR011009">
    <property type="entry name" value="Kinase-like_dom_sf"/>
</dbReference>
<dbReference type="GO" id="GO:0042601">
    <property type="term" value="C:endospore-forming forespore"/>
    <property type="evidence" value="ECO:0007669"/>
    <property type="project" value="TreeGrafter"/>
</dbReference>
<accession>A0A173V4C1</accession>
<feature type="domain" description="Aminoglycoside phosphotransferase" evidence="1">
    <location>
        <begin position="83"/>
        <end position="261"/>
    </location>
</feature>
<sequence>MYYQVEQVLEQQEPEIEKFYKGRGLLICEAKQGLFALKEYFGSAQKAEFLYWLGICLEQQGILCDSMLKNKDGNLITEGPDRIPYTFHRWVRGRECEVKNRTELLETVSFLADFHRCCSESGVEQTEEESAEEEMTKLGEEYVRHNRELKHIRKYILKRNNKSKFERLYLECYEAFARQSAEVVEFLQRYPEQDGGYTTGVCHGDVNQHNILFTSDGPALIQMEHAHVGAQITDVGKFLRKILEKNDWNRQLGMELIREYCRIHPLSEQDLRGLYYRLAYPEKFWKIANRYYCSRKVWDSGQNYEKLYREIRQNRARSQFLHALRAWCG</sequence>
<name>A0A173V4C1_EUBRA</name>
<dbReference type="OrthoDB" id="9771902at2"/>
<protein>
    <submittedName>
        <fullName evidence="2">Coat protein 40 kDa component 2</fullName>
    </submittedName>
    <submittedName>
        <fullName evidence="3">Phosphotransferase</fullName>
    </submittedName>
</protein>